<sequence length="569" mass="59162">MPGSSKRIGSGRAAACLLLAGALPAGAVCINEVLYDPAGADAGREWVELHHAGTQPVDLAGWRLEAGNGARPGDWRAQWEGRPGDRIVPGGFFLIAGELAEVPADARAPLALQNGPDGVRLRSALGTVADCVGWGDLEYAEYYETRPAPRVPAGSSLARTADGVDSDDNAADFRPAARCTPGQPNAPALLLLLEEVRVEPPVLDGCHPGLLRVTIANGGTRPLALDDLRWEIAAPLLRVRPAGERLGELAPGETRALSWELEVEGAGGAGSLRVAVQGPSGAGGVADILVRAGAGDVLISEIQYEPRPGECEWVELWNRSGESVDLGGWGLRDASGRTTIVVGPAPIEPGRCRVAVESEAAFTAVFPRAAEFVLARRGAWPALNNSVDAERGYADEVVLIDADGLAVDYARYMPGGLDGRGVSLERWVEGGRLVDPCALIPCPASAGATPGEPPEMRSGLSGEGGALAPEPLLFFPDRPGAPRYCRIALSPAAAGPARVTADVFGLDGRRVATLVAGARAGGPLLLSWDGTSAGGDQLPTGLYLIRALWRTSSPAAERSLVRSVALVRD</sequence>
<feature type="chain" id="PRO_5037589004" evidence="2">
    <location>
        <begin position="28"/>
        <end position="569"/>
    </location>
</feature>
<dbReference type="Gene3D" id="2.60.40.1260">
    <property type="entry name" value="Lamin Tail domain"/>
    <property type="match status" value="1"/>
</dbReference>
<accession>A0A938BLA6</accession>
<dbReference type="InterPro" id="IPR036415">
    <property type="entry name" value="Lamin_tail_dom_sf"/>
</dbReference>
<evidence type="ECO:0000313" key="4">
    <source>
        <dbReference type="EMBL" id="MBM3316844.1"/>
    </source>
</evidence>
<gene>
    <name evidence="4" type="ORF">FJY75_03230</name>
</gene>
<dbReference type="AlphaFoldDB" id="A0A938BLA6"/>
<evidence type="ECO:0000259" key="3">
    <source>
        <dbReference type="PROSITE" id="PS51841"/>
    </source>
</evidence>
<dbReference type="Proteomes" id="UP000748308">
    <property type="component" value="Unassembled WGS sequence"/>
</dbReference>
<evidence type="ECO:0000313" key="5">
    <source>
        <dbReference type="Proteomes" id="UP000748308"/>
    </source>
</evidence>
<evidence type="ECO:0000256" key="2">
    <source>
        <dbReference type="SAM" id="SignalP"/>
    </source>
</evidence>
<feature type="domain" description="LTD" evidence="3">
    <location>
        <begin position="21"/>
        <end position="136"/>
    </location>
</feature>
<organism evidence="4 5">
    <name type="scientific">Eiseniibacteriota bacterium</name>
    <dbReference type="NCBI Taxonomy" id="2212470"/>
    <lineage>
        <taxon>Bacteria</taxon>
        <taxon>Candidatus Eiseniibacteriota</taxon>
    </lineage>
</organism>
<proteinExistence type="predicted"/>
<name>A0A938BLA6_UNCEI</name>
<dbReference type="SUPFAM" id="SSF74853">
    <property type="entry name" value="Lamin A/C globular tail domain"/>
    <property type="match status" value="2"/>
</dbReference>
<feature type="signal peptide" evidence="2">
    <location>
        <begin position="1"/>
        <end position="27"/>
    </location>
</feature>
<dbReference type="EMBL" id="VGIY01000047">
    <property type="protein sequence ID" value="MBM3316844.1"/>
    <property type="molecule type" value="Genomic_DNA"/>
</dbReference>
<dbReference type="PROSITE" id="PS51841">
    <property type="entry name" value="LTD"/>
    <property type="match status" value="1"/>
</dbReference>
<comment type="caution">
    <text evidence="4">The sequence shown here is derived from an EMBL/GenBank/DDBJ whole genome shotgun (WGS) entry which is preliminary data.</text>
</comment>
<protein>
    <submittedName>
        <fullName evidence="4">Lamin tail domain-containing protein</fullName>
    </submittedName>
</protein>
<evidence type="ECO:0000256" key="1">
    <source>
        <dbReference type="SAM" id="MobiDB-lite"/>
    </source>
</evidence>
<reference evidence="4" key="1">
    <citation type="submission" date="2019-03" db="EMBL/GenBank/DDBJ databases">
        <title>Lake Tanganyika Metagenome-Assembled Genomes (MAGs).</title>
        <authorList>
            <person name="Tran P."/>
        </authorList>
    </citation>
    <scope>NUCLEOTIDE SEQUENCE</scope>
    <source>
        <strain evidence="4">M_DeepCast_400m_m2_100</strain>
    </source>
</reference>
<feature type="region of interest" description="Disordered" evidence="1">
    <location>
        <begin position="152"/>
        <end position="179"/>
    </location>
</feature>
<dbReference type="Gene3D" id="2.60.40.4070">
    <property type="match status" value="1"/>
</dbReference>
<dbReference type="Pfam" id="PF00932">
    <property type="entry name" value="LTD"/>
    <property type="match status" value="2"/>
</dbReference>
<dbReference type="InterPro" id="IPR001322">
    <property type="entry name" value="Lamin_tail_dom"/>
</dbReference>
<keyword evidence="2" id="KW-0732">Signal</keyword>